<dbReference type="STRING" id="240303.SAMN05421677_11452"/>
<dbReference type="PANTHER" id="PTHR43861:SF1">
    <property type="entry name" value="TRANS-ACONITATE 2-METHYLTRANSFERASE"/>
    <property type="match status" value="1"/>
</dbReference>
<name>A0A1H0R2Q2_HALAD</name>
<dbReference type="PANTHER" id="PTHR43861">
    <property type="entry name" value="TRANS-ACONITATE 2-METHYLTRANSFERASE-RELATED"/>
    <property type="match status" value="1"/>
</dbReference>
<dbReference type="GO" id="GO:0008168">
    <property type="term" value="F:methyltransferase activity"/>
    <property type="evidence" value="ECO:0007669"/>
    <property type="project" value="UniProtKB-KW"/>
</dbReference>
<dbReference type="AlphaFoldDB" id="A0A1H0R2Q2"/>
<sequence length="207" mass="23985">MIPQDLKKNLSDAYDRQSKQRNQTQTQDWKTHEREAFLQRLRDEQKHTMLEIGSGPGKDSLFFSQKGVDVHATDLSEEMVQRCREKGLKADVMSFDDLQFPAGSFDAVWALNCLLHVPKKNLPEILTGLRRVLKKDGLFYLGVYGGINHEGIWQGDFHEPKRFFSFYDDDILKSILTREFKLEAFHKIPMDEDGDGPTHFQGVILRK</sequence>
<reference evidence="4" key="1">
    <citation type="submission" date="2016-10" db="EMBL/GenBank/DDBJ databases">
        <authorList>
            <person name="Varghese N."/>
            <person name="Submissions S."/>
        </authorList>
    </citation>
    <scope>NUCLEOTIDE SEQUENCE [LARGE SCALE GENOMIC DNA]</scope>
    <source>
        <strain evidence="4">CGMCC 1.3703</strain>
    </source>
</reference>
<organism evidence="3 4">
    <name type="scientific">Halobacillus aidingensis</name>
    <dbReference type="NCBI Taxonomy" id="240303"/>
    <lineage>
        <taxon>Bacteria</taxon>
        <taxon>Bacillati</taxon>
        <taxon>Bacillota</taxon>
        <taxon>Bacilli</taxon>
        <taxon>Bacillales</taxon>
        <taxon>Bacillaceae</taxon>
        <taxon>Halobacillus</taxon>
    </lineage>
</organism>
<gene>
    <name evidence="3" type="ORF">SAMN05421677_11452</name>
</gene>
<dbReference type="InterPro" id="IPR013216">
    <property type="entry name" value="Methyltransf_11"/>
</dbReference>
<dbReference type="Gene3D" id="3.40.50.150">
    <property type="entry name" value="Vaccinia Virus protein VP39"/>
    <property type="match status" value="1"/>
</dbReference>
<evidence type="ECO:0000313" key="4">
    <source>
        <dbReference type="Proteomes" id="UP000198860"/>
    </source>
</evidence>
<keyword evidence="4" id="KW-1185">Reference proteome</keyword>
<proteinExistence type="predicted"/>
<feature type="domain" description="Methyltransferase type 11" evidence="2">
    <location>
        <begin position="50"/>
        <end position="141"/>
    </location>
</feature>
<feature type="compositionally biased region" description="Basic and acidic residues" evidence="1">
    <location>
        <begin position="1"/>
        <end position="18"/>
    </location>
</feature>
<evidence type="ECO:0000259" key="2">
    <source>
        <dbReference type="Pfam" id="PF08241"/>
    </source>
</evidence>
<dbReference type="GO" id="GO:0032259">
    <property type="term" value="P:methylation"/>
    <property type="evidence" value="ECO:0007669"/>
    <property type="project" value="UniProtKB-KW"/>
</dbReference>
<dbReference type="SUPFAM" id="SSF53335">
    <property type="entry name" value="S-adenosyl-L-methionine-dependent methyltransferases"/>
    <property type="match status" value="1"/>
</dbReference>
<dbReference type="InterPro" id="IPR029063">
    <property type="entry name" value="SAM-dependent_MTases_sf"/>
</dbReference>
<protein>
    <submittedName>
        <fullName evidence="3">Methyltransferase domain-containing protein</fullName>
    </submittedName>
</protein>
<feature type="region of interest" description="Disordered" evidence="1">
    <location>
        <begin position="1"/>
        <end position="30"/>
    </location>
</feature>
<evidence type="ECO:0000313" key="3">
    <source>
        <dbReference type="EMBL" id="SDP23801.1"/>
    </source>
</evidence>
<dbReference type="EMBL" id="FNIZ01000014">
    <property type="protein sequence ID" value="SDP23801.1"/>
    <property type="molecule type" value="Genomic_DNA"/>
</dbReference>
<keyword evidence="3" id="KW-0489">Methyltransferase</keyword>
<keyword evidence="3" id="KW-0808">Transferase</keyword>
<dbReference type="Proteomes" id="UP000198860">
    <property type="component" value="Unassembled WGS sequence"/>
</dbReference>
<dbReference type="Pfam" id="PF08241">
    <property type="entry name" value="Methyltransf_11"/>
    <property type="match status" value="1"/>
</dbReference>
<dbReference type="CDD" id="cd02440">
    <property type="entry name" value="AdoMet_MTases"/>
    <property type="match status" value="1"/>
</dbReference>
<accession>A0A1H0R2Q2</accession>
<dbReference type="RefSeq" id="WP_244157212.1">
    <property type="nucleotide sequence ID" value="NZ_FNIZ01000014.1"/>
</dbReference>
<evidence type="ECO:0000256" key="1">
    <source>
        <dbReference type="SAM" id="MobiDB-lite"/>
    </source>
</evidence>